<dbReference type="Gene3D" id="3.40.50.170">
    <property type="entry name" value="Formyl transferase, N-terminal domain"/>
    <property type="match status" value="1"/>
</dbReference>
<accession>A0A5D4XSG8</accession>
<keyword evidence="3 4" id="KW-0658">Purine biosynthesis</keyword>
<dbReference type="GO" id="GO:0006189">
    <property type="term" value="P:'de novo' IMP biosynthetic process"/>
    <property type="evidence" value="ECO:0007669"/>
    <property type="project" value="UniProtKB-UniRule"/>
</dbReference>
<keyword evidence="8" id="KW-1185">Reference proteome</keyword>
<feature type="compositionally biased region" description="Low complexity" evidence="5">
    <location>
        <begin position="11"/>
        <end position="23"/>
    </location>
</feature>
<dbReference type="AlphaFoldDB" id="A0A5D4XSG8"/>
<feature type="site" description="Raises pKa of active site His" evidence="4">
    <location>
        <position position="181"/>
    </location>
</feature>
<feature type="active site" description="Proton donor" evidence="4">
    <location>
        <position position="145"/>
    </location>
</feature>
<feature type="binding site" evidence="4">
    <location>
        <begin position="48"/>
        <end position="50"/>
    </location>
    <ligand>
        <name>N(1)-(5-phospho-beta-D-ribosyl)glycinamide</name>
        <dbReference type="ChEBI" id="CHEBI:143788"/>
    </ligand>
</feature>
<evidence type="ECO:0000256" key="5">
    <source>
        <dbReference type="SAM" id="MobiDB-lite"/>
    </source>
</evidence>
<dbReference type="PANTHER" id="PTHR43369">
    <property type="entry name" value="PHOSPHORIBOSYLGLYCINAMIDE FORMYLTRANSFERASE"/>
    <property type="match status" value="1"/>
</dbReference>
<comment type="similarity">
    <text evidence="4">Belongs to the GART family.</text>
</comment>
<dbReference type="UniPathway" id="UPA00074">
    <property type="reaction ID" value="UER00126"/>
</dbReference>
<keyword evidence="2 4" id="KW-0808">Transferase</keyword>
<comment type="pathway">
    <text evidence="1 4">Purine metabolism; IMP biosynthesis via de novo pathway; N(2)-formyl-N(1)-(5-phospho-D-ribosyl)glycinamide from N(1)-(5-phospho-D-ribosyl)glycinamide (10-formyl THF route): step 1/1.</text>
</comment>
<dbReference type="InterPro" id="IPR004607">
    <property type="entry name" value="GART"/>
</dbReference>
<feature type="binding site" evidence="4">
    <location>
        <begin position="126"/>
        <end position="129"/>
    </location>
    <ligand>
        <name>(6R)-10-formyltetrahydrofolate</name>
        <dbReference type="ChEBI" id="CHEBI:195366"/>
    </ligand>
</feature>
<comment type="function">
    <text evidence="4">Catalyzes the transfer of a formyl group from 10-formyltetrahydrofolate to 5-phospho-ribosyl-glycinamide (GAR), producing 5-phospho-ribosyl-N-formylglycinamide (FGAR) and tetrahydrofolate.</text>
</comment>
<evidence type="ECO:0000256" key="4">
    <source>
        <dbReference type="HAMAP-Rule" id="MF_01930"/>
    </source>
</evidence>
<dbReference type="Proteomes" id="UP000324973">
    <property type="component" value="Unassembled WGS sequence"/>
</dbReference>
<name>A0A5D4XSG8_9GAMM</name>
<dbReference type="OrthoDB" id="9806170at2"/>
<dbReference type="PANTHER" id="PTHR43369:SF2">
    <property type="entry name" value="PHOSPHORIBOSYLGLYCINAMIDE FORMYLTRANSFERASE"/>
    <property type="match status" value="1"/>
</dbReference>
<sequence length="253" mass="26208">MGNRDPGVGEDAASARASVSGARDAGDLPPPVPNTPTYRIAILASGRGSNLQAVLDAIATGTLDATVAGVFSDRTGAPALQRARAAGVHAQALSPRDYPSRAAFDQALFARVDAVAPDLIVCAGYMRLIDAAALASRAGRIINIHPSLLPAFKGLHTHRQALRAGVAEHGASVHFVTPDLDGGPVIAQARVPVEPGDTETSLAARVLAREHPLLVASLRLFAQARVALHEDRVHVDARALTAALQLSCNDAFA</sequence>
<dbReference type="EMBL" id="VTFT01000001">
    <property type="protein sequence ID" value="TYT26925.1"/>
    <property type="molecule type" value="Genomic_DNA"/>
</dbReference>
<evidence type="ECO:0000313" key="8">
    <source>
        <dbReference type="Proteomes" id="UP000324973"/>
    </source>
</evidence>
<feature type="binding site" evidence="4">
    <location>
        <position position="101"/>
    </location>
    <ligand>
        <name>(6R)-10-formyltetrahydrofolate</name>
        <dbReference type="ChEBI" id="CHEBI:195366"/>
    </ligand>
</feature>
<dbReference type="InterPro" id="IPR036477">
    <property type="entry name" value="Formyl_transf_N_sf"/>
</dbReference>
<dbReference type="GO" id="GO:0005829">
    <property type="term" value="C:cytosol"/>
    <property type="evidence" value="ECO:0007669"/>
    <property type="project" value="TreeGrafter"/>
</dbReference>
<dbReference type="GO" id="GO:0004644">
    <property type="term" value="F:phosphoribosylglycinamide formyltransferase activity"/>
    <property type="evidence" value="ECO:0007669"/>
    <property type="project" value="UniProtKB-UniRule"/>
</dbReference>
<dbReference type="NCBIfam" id="TIGR00639">
    <property type="entry name" value="PurN"/>
    <property type="match status" value="1"/>
</dbReference>
<dbReference type="EC" id="2.1.2.2" evidence="4"/>
<dbReference type="HAMAP" id="MF_01930">
    <property type="entry name" value="PurN"/>
    <property type="match status" value="1"/>
</dbReference>
<evidence type="ECO:0000256" key="1">
    <source>
        <dbReference type="ARBA" id="ARBA00005054"/>
    </source>
</evidence>
<evidence type="ECO:0000256" key="2">
    <source>
        <dbReference type="ARBA" id="ARBA00022679"/>
    </source>
</evidence>
<dbReference type="SUPFAM" id="SSF53328">
    <property type="entry name" value="Formyltransferase"/>
    <property type="match status" value="1"/>
</dbReference>
<feature type="binding site" evidence="4">
    <location>
        <position position="143"/>
    </location>
    <ligand>
        <name>(6R)-10-formyltetrahydrofolate</name>
        <dbReference type="ChEBI" id="CHEBI:195366"/>
    </ligand>
</feature>
<dbReference type="InterPro" id="IPR002376">
    <property type="entry name" value="Formyl_transf_N"/>
</dbReference>
<feature type="region of interest" description="Disordered" evidence="5">
    <location>
        <begin position="1"/>
        <end position="33"/>
    </location>
</feature>
<evidence type="ECO:0000259" key="6">
    <source>
        <dbReference type="Pfam" id="PF00551"/>
    </source>
</evidence>
<feature type="domain" description="Formyl transferase N-terminal" evidence="6">
    <location>
        <begin position="39"/>
        <end position="216"/>
    </location>
</feature>
<evidence type="ECO:0000313" key="7">
    <source>
        <dbReference type="EMBL" id="TYT26925.1"/>
    </source>
</evidence>
<dbReference type="CDD" id="cd08645">
    <property type="entry name" value="FMT_core_GART"/>
    <property type="match status" value="1"/>
</dbReference>
<comment type="catalytic activity">
    <reaction evidence="4">
        <text>N(1)-(5-phospho-beta-D-ribosyl)glycinamide + (6R)-10-formyltetrahydrofolate = N(2)-formyl-N(1)-(5-phospho-beta-D-ribosyl)glycinamide + (6S)-5,6,7,8-tetrahydrofolate + H(+)</text>
        <dbReference type="Rhea" id="RHEA:15053"/>
        <dbReference type="ChEBI" id="CHEBI:15378"/>
        <dbReference type="ChEBI" id="CHEBI:57453"/>
        <dbReference type="ChEBI" id="CHEBI:143788"/>
        <dbReference type="ChEBI" id="CHEBI:147286"/>
        <dbReference type="ChEBI" id="CHEBI:195366"/>
        <dbReference type="EC" id="2.1.2.2"/>
    </reaction>
</comment>
<proteinExistence type="inferred from homology"/>
<protein>
    <recommendedName>
        <fullName evidence="4">Phosphoribosylglycinamide formyltransferase</fullName>
        <ecNumber evidence="4">2.1.2.2</ecNumber>
    </recommendedName>
    <alternativeName>
        <fullName evidence="4">5'-phosphoribosylglycinamide transformylase</fullName>
    </alternativeName>
    <alternativeName>
        <fullName evidence="4">GAR transformylase</fullName>
        <shortName evidence="4">GART</shortName>
    </alternativeName>
</protein>
<dbReference type="Pfam" id="PF00551">
    <property type="entry name" value="Formyl_trans_N"/>
    <property type="match status" value="1"/>
</dbReference>
<gene>
    <name evidence="4" type="primary">purN</name>
    <name evidence="7" type="ORF">FZO89_12020</name>
</gene>
<reference evidence="7 8" key="1">
    <citation type="submission" date="2019-08" db="EMBL/GenBank/DDBJ databases">
        <title>Luteimonas viscosus sp. nov., isolated from soil of a sunflower field.</title>
        <authorList>
            <person name="Jianli Z."/>
            <person name="Ying Z."/>
        </authorList>
    </citation>
    <scope>NUCLEOTIDE SEQUENCE [LARGE SCALE GENOMIC DNA]</scope>
    <source>
        <strain evidence="7 8">XBU10</strain>
    </source>
</reference>
<comment type="caution">
    <text evidence="7">The sequence shown here is derived from an EMBL/GenBank/DDBJ whole genome shotgun (WGS) entry which is preliminary data.</text>
</comment>
<evidence type="ECO:0000256" key="3">
    <source>
        <dbReference type="ARBA" id="ARBA00022755"/>
    </source>
</evidence>
<organism evidence="7 8">
    <name type="scientific">Luteimonas viscosa</name>
    <dbReference type="NCBI Taxonomy" id="1132694"/>
    <lineage>
        <taxon>Bacteria</taxon>
        <taxon>Pseudomonadati</taxon>
        <taxon>Pseudomonadota</taxon>
        <taxon>Gammaproteobacteria</taxon>
        <taxon>Lysobacterales</taxon>
        <taxon>Lysobacteraceae</taxon>
        <taxon>Luteimonas</taxon>
    </lineage>
</organism>